<dbReference type="AlphaFoldDB" id="A0A2J8I7W8"/>
<comment type="caution">
    <text evidence="2">The sequence shown here is derived from an EMBL/GenBank/DDBJ whole genome shotgun (WGS) entry which is preliminary data.</text>
</comment>
<gene>
    <name evidence="2" type="ORF">C1N32_00695</name>
</gene>
<dbReference type="EMBL" id="POSK01000001">
    <property type="protein sequence ID" value="PNI06564.1"/>
    <property type="molecule type" value="Genomic_DNA"/>
</dbReference>
<dbReference type="OrthoDB" id="5872987at2"/>
<feature type="signal peptide" evidence="1">
    <location>
        <begin position="1"/>
        <end position="16"/>
    </location>
</feature>
<dbReference type="RefSeq" id="WP_102965106.1">
    <property type="nucleotide sequence ID" value="NZ_POSK01000001.1"/>
</dbReference>
<feature type="chain" id="PRO_5014418192" evidence="1">
    <location>
        <begin position="17"/>
        <end position="177"/>
    </location>
</feature>
<accession>A0A2J8I7W8</accession>
<organism evidence="2 3">
    <name type="scientific">Vibrio diazotrophicus</name>
    <dbReference type="NCBI Taxonomy" id="685"/>
    <lineage>
        <taxon>Bacteria</taxon>
        <taxon>Pseudomonadati</taxon>
        <taxon>Pseudomonadota</taxon>
        <taxon>Gammaproteobacteria</taxon>
        <taxon>Vibrionales</taxon>
        <taxon>Vibrionaceae</taxon>
        <taxon>Vibrio</taxon>
    </lineage>
</organism>
<name>A0A2J8I7W8_VIBDI</name>
<evidence type="ECO:0000256" key="1">
    <source>
        <dbReference type="SAM" id="SignalP"/>
    </source>
</evidence>
<evidence type="ECO:0000313" key="2">
    <source>
        <dbReference type="EMBL" id="PNI06564.1"/>
    </source>
</evidence>
<reference evidence="2 3" key="1">
    <citation type="submission" date="2018-01" db="EMBL/GenBank/DDBJ databases">
        <title>Draft genome sequences of six Vibrio diazotrophicus strains isolated from deep-sea sediments of the Baltic Sea.</title>
        <authorList>
            <person name="Castillo D."/>
            <person name="Vandieken V."/>
            <person name="Chiang O."/>
            <person name="Middelboe M."/>
        </authorList>
    </citation>
    <scope>NUCLEOTIDE SEQUENCE [LARGE SCALE GENOMIC DNA]</scope>
    <source>
        <strain evidence="2 3">60.27F</strain>
    </source>
</reference>
<keyword evidence="1" id="KW-0732">Signal</keyword>
<proteinExistence type="predicted"/>
<sequence length="177" mass="20673">MWKWFVIMFWSGVAFAAHPSFLQPFISGEQPWPTLRELRQTDTWLECSENIFITSWCGDEFNYYTLRVWPEVTGDREGGIKTLTLHGDYSTNDWSLLQLNLRKDGFQLQSIQLGEQQFSIRDQLKAESPREVDKALVLFINRNAHSFPKILHWQKGNIMAKLVTDGKSAEVQFIRSE</sequence>
<evidence type="ECO:0000313" key="3">
    <source>
        <dbReference type="Proteomes" id="UP000236449"/>
    </source>
</evidence>
<dbReference type="Proteomes" id="UP000236449">
    <property type="component" value="Unassembled WGS sequence"/>
</dbReference>
<protein>
    <submittedName>
        <fullName evidence="2">Uncharacterized protein</fullName>
    </submittedName>
</protein>